<evidence type="ECO:0000256" key="4">
    <source>
        <dbReference type="ARBA" id="ARBA00022989"/>
    </source>
</evidence>
<accession>X1R3V8</accession>
<evidence type="ECO:0000256" key="1">
    <source>
        <dbReference type="ARBA" id="ARBA00004651"/>
    </source>
</evidence>
<keyword evidence="3 7" id="KW-0812">Transmembrane</keyword>
<keyword evidence="2" id="KW-1003">Cell membrane</keyword>
<keyword evidence="6 7" id="KW-0472">Membrane</keyword>
<evidence type="ECO:0000256" key="5">
    <source>
        <dbReference type="ARBA" id="ARBA00023002"/>
    </source>
</evidence>
<feature type="domain" description="NADH:quinone oxidoreductase/Mrp antiporter transmembrane" evidence="8">
    <location>
        <begin position="2"/>
        <end position="127"/>
    </location>
</feature>
<reference evidence="9" key="1">
    <citation type="journal article" date="2014" name="Front. Microbiol.">
        <title>High frequency of phylogenetically diverse reductive dehalogenase-homologous genes in deep subseafloor sedimentary metagenomes.</title>
        <authorList>
            <person name="Kawai M."/>
            <person name="Futagami T."/>
            <person name="Toyoda A."/>
            <person name="Takaki Y."/>
            <person name="Nishi S."/>
            <person name="Hori S."/>
            <person name="Arai W."/>
            <person name="Tsubouchi T."/>
            <person name="Morono Y."/>
            <person name="Uchiyama I."/>
            <person name="Ito T."/>
            <person name="Fujiyama A."/>
            <person name="Inagaki F."/>
            <person name="Takami H."/>
        </authorList>
    </citation>
    <scope>NUCLEOTIDE SEQUENCE</scope>
    <source>
        <strain evidence="9">Expedition CK06-06</strain>
    </source>
</reference>
<dbReference type="InterPro" id="IPR052175">
    <property type="entry name" value="ComplexI-like_HydComp"/>
</dbReference>
<feature type="transmembrane region" description="Helical" evidence="7">
    <location>
        <begin position="136"/>
        <end position="165"/>
    </location>
</feature>
<sequence>LVGSFTIIAAVMMALVQHDLKKLLSYHAVSQVGYMVLGIGTGIPLAMAGGIFHMLNNAIYKTSLFLGAGSVEHRAKTTQLNKLGGLARVMPITFVTFFIAALSISGVPPFNGFFSKWMIYQGVAELGKLGGGGNLWIVWLLAAMFGSALTLASFIKLIHAIFLGVPSNPKS</sequence>
<name>X1R3V8_9ZZZZ</name>
<keyword evidence="4 7" id="KW-1133">Transmembrane helix</keyword>
<keyword evidence="5" id="KW-0560">Oxidoreductase</keyword>
<evidence type="ECO:0000256" key="2">
    <source>
        <dbReference type="ARBA" id="ARBA00022475"/>
    </source>
</evidence>
<proteinExistence type="predicted"/>
<evidence type="ECO:0000256" key="7">
    <source>
        <dbReference type="SAM" id="Phobius"/>
    </source>
</evidence>
<dbReference type="EMBL" id="BARW01013020">
    <property type="protein sequence ID" value="GAI75218.1"/>
    <property type="molecule type" value="Genomic_DNA"/>
</dbReference>
<evidence type="ECO:0000256" key="3">
    <source>
        <dbReference type="ARBA" id="ARBA00022692"/>
    </source>
</evidence>
<feature type="transmembrane region" description="Helical" evidence="7">
    <location>
        <begin position="86"/>
        <end position="107"/>
    </location>
</feature>
<dbReference type="PANTHER" id="PTHR42682">
    <property type="entry name" value="HYDROGENASE-4 COMPONENT F"/>
    <property type="match status" value="1"/>
</dbReference>
<dbReference type="Pfam" id="PF00361">
    <property type="entry name" value="Proton_antipo_M"/>
    <property type="match status" value="1"/>
</dbReference>
<dbReference type="PANTHER" id="PTHR42682:SF3">
    <property type="entry name" value="FORMATE HYDROGENLYASE SUBUNIT 3-RELATED"/>
    <property type="match status" value="1"/>
</dbReference>
<gene>
    <name evidence="9" type="ORF">S12H4_24145</name>
</gene>
<feature type="non-terminal residue" evidence="9">
    <location>
        <position position="171"/>
    </location>
</feature>
<evidence type="ECO:0000313" key="9">
    <source>
        <dbReference type="EMBL" id="GAI75218.1"/>
    </source>
</evidence>
<dbReference type="InterPro" id="IPR001750">
    <property type="entry name" value="ND/Mrp_TM"/>
</dbReference>
<evidence type="ECO:0000259" key="8">
    <source>
        <dbReference type="Pfam" id="PF00361"/>
    </source>
</evidence>
<feature type="transmembrane region" description="Helical" evidence="7">
    <location>
        <begin position="32"/>
        <end position="55"/>
    </location>
</feature>
<protein>
    <recommendedName>
        <fullName evidence="8">NADH:quinone oxidoreductase/Mrp antiporter transmembrane domain-containing protein</fullName>
    </recommendedName>
</protein>
<dbReference type="AlphaFoldDB" id="X1R3V8"/>
<comment type="subcellular location">
    <subcellularLocation>
        <location evidence="1">Cell membrane</location>
        <topology evidence="1">Multi-pass membrane protein</topology>
    </subcellularLocation>
</comment>
<feature type="non-terminal residue" evidence="9">
    <location>
        <position position="1"/>
    </location>
</feature>
<dbReference type="GO" id="GO:0005886">
    <property type="term" value="C:plasma membrane"/>
    <property type="evidence" value="ECO:0007669"/>
    <property type="project" value="UniProtKB-SubCell"/>
</dbReference>
<evidence type="ECO:0000256" key="6">
    <source>
        <dbReference type="ARBA" id="ARBA00023136"/>
    </source>
</evidence>
<comment type="caution">
    <text evidence="9">The sequence shown here is derived from an EMBL/GenBank/DDBJ whole genome shotgun (WGS) entry which is preliminary data.</text>
</comment>
<organism evidence="9">
    <name type="scientific">marine sediment metagenome</name>
    <dbReference type="NCBI Taxonomy" id="412755"/>
    <lineage>
        <taxon>unclassified sequences</taxon>
        <taxon>metagenomes</taxon>
        <taxon>ecological metagenomes</taxon>
    </lineage>
</organism>
<dbReference type="GO" id="GO:0016491">
    <property type="term" value="F:oxidoreductase activity"/>
    <property type="evidence" value="ECO:0007669"/>
    <property type="project" value="UniProtKB-KW"/>
</dbReference>